<feature type="transmembrane region" description="Helical" evidence="2">
    <location>
        <begin position="20"/>
        <end position="39"/>
    </location>
</feature>
<comment type="caution">
    <text evidence="3">The sequence shown here is derived from an EMBL/GenBank/DDBJ whole genome shotgun (WGS) entry which is preliminary data.</text>
</comment>
<keyword evidence="2" id="KW-0812">Transmembrane</keyword>
<keyword evidence="2" id="KW-1133">Transmembrane helix</keyword>
<reference evidence="3 4" key="1">
    <citation type="submission" date="2020-01" db="EMBL/GenBank/DDBJ databases">
        <title>Paenibacillus soybeanensis sp. nov. isolated from the nodules of soybean (Glycine max(L.) Merr).</title>
        <authorList>
            <person name="Wang H."/>
        </authorList>
    </citation>
    <scope>NUCLEOTIDE SEQUENCE [LARGE SCALE GENOMIC DNA]</scope>
    <source>
        <strain evidence="3 4">T1</strain>
    </source>
</reference>
<gene>
    <name evidence="3" type="ORF">GT019_29765</name>
</gene>
<accession>A0ABW9XZB9</accession>
<keyword evidence="4" id="KW-1185">Reference proteome</keyword>
<proteinExistence type="predicted"/>
<evidence type="ECO:0000256" key="2">
    <source>
        <dbReference type="SAM" id="Phobius"/>
    </source>
</evidence>
<protein>
    <submittedName>
        <fullName evidence="3">Septum formation initiator family protein</fullName>
    </submittedName>
</protein>
<dbReference type="Pfam" id="PF04977">
    <property type="entry name" value="DivIC"/>
    <property type="match status" value="1"/>
</dbReference>
<keyword evidence="1" id="KW-0175">Coiled coil</keyword>
<dbReference type="RefSeq" id="WP_161747093.1">
    <property type="nucleotide sequence ID" value="NZ_JAAAMV010000035.1"/>
</dbReference>
<evidence type="ECO:0000256" key="1">
    <source>
        <dbReference type="SAM" id="Coils"/>
    </source>
</evidence>
<keyword evidence="2" id="KW-0472">Membrane</keyword>
<dbReference type="InterPro" id="IPR007060">
    <property type="entry name" value="FtsL/DivIC"/>
</dbReference>
<sequence>MAAANSNASSANRAGSKRRLKLWFMFVTLFMGWALYTFITQLHHQGQAEEKLAAAKQKFNEATKQSEDLKLELKRLNDPEYIGLKATQEFGMVKKGEKQIDVVPRP</sequence>
<name>A0ABW9XZB9_9BACL</name>
<dbReference type="Proteomes" id="UP000665561">
    <property type="component" value="Unassembled WGS sequence"/>
</dbReference>
<dbReference type="EMBL" id="JAAAMV010000035">
    <property type="protein sequence ID" value="NBD28073.1"/>
    <property type="molecule type" value="Genomic_DNA"/>
</dbReference>
<feature type="coiled-coil region" evidence="1">
    <location>
        <begin position="45"/>
        <end position="72"/>
    </location>
</feature>
<evidence type="ECO:0000313" key="3">
    <source>
        <dbReference type="EMBL" id="NBD28073.1"/>
    </source>
</evidence>
<organism evidence="3 4">
    <name type="scientific">Paenibacillus glycinis</name>
    <dbReference type="NCBI Taxonomy" id="2697035"/>
    <lineage>
        <taxon>Bacteria</taxon>
        <taxon>Bacillati</taxon>
        <taxon>Bacillota</taxon>
        <taxon>Bacilli</taxon>
        <taxon>Bacillales</taxon>
        <taxon>Paenibacillaceae</taxon>
        <taxon>Paenibacillus</taxon>
    </lineage>
</organism>
<evidence type="ECO:0000313" key="4">
    <source>
        <dbReference type="Proteomes" id="UP000665561"/>
    </source>
</evidence>